<evidence type="ECO:0000256" key="4">
    <source>
        <dbReference type="ARBA" id="ARBA00023157"/>
    </source>
</evidence>
<dbReference type="Proteomes" id="UP000663852">
    <property type="component" value="Unassembled WGS sequence"/>
</dbReference>
<evidence type="ECO:0000256" key="1">
    <source>
        <dbReference type="ARBA" id="ARBA00008693"/>
    </source>
</evidence>
<dbReference type="AlphaFoldDB" id="A0A814BNH4"/>
<gene>
    <name evidence="6" type="ORF">EDS130_LOCUS23368</name>
    <name evidence="5" type="ORF">XAT740_LOCUS9561</name>
</gene>
<dbReference type="PANTHER" id="PTHR11245">
    <property type="entry name" value="STANNIOCALCIN"/>
    <property type="match status" value="1"/>
</dbReference>
<proteinExistence type="inferred from homology"/>
<keyword evidence="3" id="KW-0372">Hormone</keyword>
<accession>A0A814BNH4</accession>
<evidence type="ECO:0000313" key="7">
    <source>
        <dbReference type="Proteomes" id="UP000663828"/>
    </source>
</evidence>
<dbReference type="EMBL" id="CAJNOR010000494">
    <property type="protein sequence ID" value="CAF0930688.1"/>
    <property type="molecule type" value="Genomic_DNA"/>
</dbReference>
<comment type="caution">
    <text evidence="5">The sequence shown here is derived from an EMBL/GenBank/DDBJ whole genome shotgun (WGS) entry which is preliminary data.</text>
</comment>
<keyword evidence="7" id="KW-1185">Reference proteome</keyword>
<organism evidence="5 7">
    <name type="scientific">Adineta ricciae</name>
    <name type="common">Rotifer</name>
    <dbReference type="NCBI Taxonomy" id="249248"/>
    <lineage>
        <taxon>Eukaryota</taxon>
        <taxon>Metazoa</taxon>
        <taxon>Spiralia</taxon>
        <taxon>Gnathifera</taxon>
        <taxon>Rotifera</taxon>
        <taxon>Eurotatoria</taxon>
        <taxon>Bdelloidea</taxon>
        <taxon>Adinetida</taxon>
        <taxon>Adinetidae</taxon>
        <taxon>Adineta</taxon>
    </lineage>
</organism>
<dbReference type="GO" id="GO:0005179">
    <property type="term" value="F:hormone activity"/>
    <property type="evidence" value="ECO:0007669"/>
    <property type="project" value="UniProtKB-KW"/>
</dbReference>
<name>A0A814BNH4_ADIRI</name>
<keyword evidence="4" id="KW-1015">Disulfide bond</keyword>
<evidence type="ECO:0000313" key="6">
    <source>
        <dbReference type="EMBL" id="CAF1165120.1"/>
    </source>
</evidence>
<dbReference type="PANTHER" id="PTHR11245:SF6">
    <property type="entry name" value="DUF19 DOMAIN-CONTAINING PROTEIN"/>
    <property type="match status" value="1"/>
</dbReference>
<evidence type="ECO:0000313" key="5">
    <source>
        <dbReference type="EMBL" id="CAF0930688.1"/>
    </source>
</evidence>
<evidence type="ECO:0000256" key="2">
    <source>
        <dbReference type="ARBA" id="ARBA00011748"/>
    </source>
</evidence>
<evidence type="ECO:0000256" key="3">
    <source>
        <dbReference type="ARBA" id="ARBA00022702"/>
    </source>
</evidence>
<dbReference type="GO" id="GO:0006874">
    <property type="term" value="P:intracellular calcium ion homeostasis"/>
    <property type="evidence" value="ECO:0007669"/>
    <property type="project" value="TreeGrafter"/>
</dbReference>
<dbReference type="EMBL" id="CAJNOJ010000127">
    <property type="protein sequence ID" value="CAF1165120.1"/>
    <property type="molecule type" value="Genomic_DNA"/>
</dbReference>
<dbReference type="Pfam" id="PF03298">
    <property type="entry name" value="Stanniocalcin"/>
    <property type="match status" value="1"/>
</dbReference>
<sequence>MKAFCIIIGLAGLAISATVILALIPAYLPNNAVSANNEYSDEQYITYNLPDSILLSNGSLADTQLKNFETAMQENLANDGKTRGSLISVKNGTAFTTSSKRKRRAQVIGVSSEGQSTISTTRHCKLTYIIKWPRRDLLKVRRLKLLQYIKQTVLTNLTLSGFDIDRSSTLSGANVSLAYPNDEYAFNQANVPITLQLSSAILDVTNYTLFSGNSITPIVNTTSTNASITINNGFPPGHTFLTLIALDIYGLPLFYSFSLYFGSISMSVKVLYENKTAASDAFVQINVTDFTRVSQSAKTDANGIALFSNVPPTTISVFAYTSDNQIGLAGIQPKSGELVVTLIPFHGSSKRRRRSTDEGTPFDVYTNNVQALQTKSATFLSLPDAAKIYVKYQFITAEVPGGYFGTQYNDYFSITIRSNTGTYRTVTQSMNSLGLGAFDYASGATDIYKLTMPVGHKPESIQIDIAVSNVADGLYQSRLKVHSYGSDECDKCENNCVKCKSDPMCSSSCANPPMKSCDFYLSCMERKAPCGLGGYANNYGNVYCNKFVQNLGRFSAEGQLWIYNTMNCLQKALVFPLRNCVKSCSILESLAFSSHPSCYVNNGVCELPALDYISLFPVVGPGLLSKAGIIQALLTAPQCIPSIRIRITAALLTVPDSKTRLALLILRKWLLSLSN</sequence>
<dbReference type="OrthoDB" id="9970481at2759"/>
<dbReference type="Proteomes" id="UP000663828">
    <property type="component" value="Unassembled WGS sequence"/>
</dbReference>
<reference evidence="5" key="1">
    <citation type="submission" date="2021-02" db="EMBL/GenBank/DDBJ databases">
        <authorList>
            <person name="Nowell W R."/>
        </authorList>
    </citation>
    <scope>NUCLEOTIDE SEQUENCE</scope>
</reference>
<dbReference type="InterPro" id="IPR004978">
    <property type="entry name" value="Stanniocalcin"/>
</dbReference>
<comment type="subunit">
    <text evidence="2">Homodimer; disulfide-linked.</text>
</comment>
<dbReference type="GO" id="GO:0005615">
    <property type="term" value="C:extracellular space"/>
    <property type="evidence" value="ECO:0007669"/>
    <property type="project" value="TreeGrafter"/>
</dbReference>
<comment type="similarity">
    <text evidence="1">Belongs to the stanniocalcin family.</text>
</comment>
<protein>
    <submittedName>
        <fullName evidence="5">Uncharacterized protein</fullName>
    </submittedName>
</protein>